<reference evidence="11" key="2">
    <citation type="submission" date="2015-01" db="EMBL/GenBank/DDBJ databases">
        <title>Evolutionary Origins and Diversification of the Mycorrhizal Mutualists.</title>
        <authorList>
            <consortium name="DOE Joint Genome Institute"/>
            <consortium name="Mycorrhizal Genomics Consortium"/>
            <person name="Kohler A."/>
            <person name="Kuo A."/>
            <person name="Nagy L.G."/>
            <person name="Floudas D."/>
            <person name="Copeland A."/>
            <person name="Barry K.W."/>
            <person name="Cichocki N."/>
            <person name="Veneault-Fourrey C."/>
            <person name="LaButti K."/>
            <person name="Lindquist E.A."/>
            <person name="Lipzen A."/>
            <person name="Lundell T."/>
            <person name="Morin E."/>
            <person name="Murat C."/>
            <person name="Riley R."/>
            <person name="Ohm R."/>
            <person name="Sun H."/>
            <person name="Tunlid A."/>
            <person name="Henrissat B."/>
            <person name="Grigoriev I.V."/>
            <person name="Hibbett D.S."/>
            <person name="Martin F."/>
        </authorList>
    </citation>
    <scope>NUCLEOTIDE SEQUENCE [LARGE SCALE GENOMIC DNA]</scope>
    <source>
        <strain evidence="11">ATCC 200175</strain>
    </source>
</reference>
<dbReference type="SUPFAM" id="SSF48371">
    <property type="entry name" value="ARM repeat"/>
    <property type="match status" value="1"/>
</dbReference>
<feature type="compositionally biased region" description="Acidic residues" evidence="8">
    <location>
        <begin position="1037"/>
        <end position="1051"/>
    </location>
</feature>
<evidence type="ECO:0000256" key="5">
    <source>
        <dbReference type="ARBA" id="ARBA00022776"/>
    </source>
</evidence>
<feature type="region of interest" description="Disordered" evidence="8">
    <location>
        <begin position="948"/>
        <end position="1062"/>
    </location>
</feature>
<feature type="compositionally biased region" description="Acidic residues" evidence="8">
    <location>
        <begin position="533"/>
        <end position="547"/>
    </location>
</feature>
<keyword evidence="6" id="KW-0226">DNA condensation</keyword>
<dbReference type="Gene3D" id="1.25.10.10">
    <property type="entry name" value="Leucine-rich Repeat Variant"/>
    <property type="match status" value="1"/>
</dbReference>
<sequence>MPARTMSIEETLSTIIPKIFDQAQNTTANHQKNVVALHKVHIDAAAFTESVHNGKSIKLTGERLFEDTFIDLLCRVVVVKKGVSQADRIIKFVGAYTKYMNEKAMEIKKGEDDDDDDDDTTAARFVTRLLKFLLKGFLAKDKIVRYRCVHILTEMVSHLGEIDEEVYQMLRSALIERIHDKETFIRVQAIVALSKLCGSEDPSDVEEDEQTAVDVLLDTLGCDPAAEVRRAALLNIPIAQHTFDHILARTRDTDTVMRRLVYSSVLEKHCVTLDGSGIGLAHPRVLSIAQRELIIRNGLGDREPAVRAAAGSLLGTWTDVARGDAKDEDGKTVQDDVLALLSLFDLNESTIAEDALLSVFATRVDIFDHLEFKEDFWIELTPERVFLARIFVEHCISTNDQAKLETSLPVVTHLAFRIQTAYNEYQEDLEAAEQENAIRGEPDEEQLARKEDERLDKEFIIGEMLKLAVNLDYADEIGRRKMFQLVRDMISQDALPEALVARCLDVLRQLSPSERDLIRVVVEVVHELRDSGEVEEEPDKDAAEDGEMTSFGGSPSATKTAPKGPKAPKELSPEDQARADAVDLRCLSLCIGMLERVNGTFEENSTLEGILGELIVPAVKRKELALREKGLVCLGLCCLIARRMALNSFQLFLGQIQAAPEVLKTRVLQIVFDILMVHEGDFLGKSGLGGDRIVEFLLHILNNEDSEKIQALLCIGLAKLVLAGMISDERVLKSLVVAYLSPDTADNQELRQCLSYFFPVYCYSSSVNQRRMEQISIPMFEQLAAATKQLDDEQEMVSPAQIIGMFVDWTDPQKAIDVQGQTIDESVHVDLAGDIIKALFKDDMEKEEKKVLCQVLTRLHLPENVDDDKIRTLKLLIYNIFTRRPLRDTTSRNAFTKFDAAVSKKYANKLTDFSEEEYRQLEQLDDLFKFLDDIIPLDDVEDFELPKTRGRKRRSESVVTATTVSSAPEDGSVASVASSSKQKDKGKARQTKKRRVSGPDDESDDDLPENHVTPAPTRSLPKRAASVKKPPVVQVISDDEDDEDDEEDEEATPAPSRRNNGRVALLYVFRDASDSMFIHPTTTSPKEAPPSSGANTTFDSIMDSEDEEEEEEVFSIIAPAED</sequence>
<dbReference type="PANTHER" id="PTHR14418">
    <property type="entry name" value="CONDENSIN COMPLEX SUBUNIT 3-RELATED"/>
    <property type="match status" value="1"/>
</dbReference>
<feature type="region of interest" description="Disordered" evidence="8">
    <location>
        <begin position="529"/>
        <end position="575"/>
    </location>
</feature>
<evidence type="ECO:0000256" key="3">
    <source>
        <dbReference type="ARBA" id="ARBA00022454"/>
    </source>
</evidence>
<keyword evidence="5" id="KW-0498">Mitosis</keyword>
<feature type="compositionally biased region" description="Low complexity" evidence="8">
    <location>
        <begin position="957"/>
        <end position="980"/>
    </location>
</feature>
<feature type="region of interest" description="Disordered" evidence="8">
    <location>
        <begin position="1078"/>
        <end position="1122"/>
    </location>
</feature>
<dbReference type="HOGENOM" id="CLU_004446_1_0_1"/>
<keyword evidence="3" id="KW-0158">Chromosome</keyword>
<evidence type="ECO:0000256" key="6">
    <source>
        <dbReference type="ARBA" id="ARBA00023067"/>
    </source>
</evidence>
<evidence type="ECO:0000256" key="7">
    <source>
        <dbReference type="ARBA" id="ARBA00023306"/>
    </source>
</evidence>
<keyword evidence="11" id="KW-1185">Reference proteome</keyword>
<dbReference type="PANTHER" id="PTHR14418:SF5">
    <property type="entry name" value="CONDENSIN COMPLEX SUBUNIT 3"/>
    <property type="match status" value="1"/>
</dbReference>
<feature type="compositionally biased region" description="Low complexity" evidence="8">
    <location>
        <begin position="555"/>
        <end position="564"/>
    </location>
</feature>
<comment type="subcellular location">
    <subcellularLocation>
        <location evidence="1">Chromosome</location>
    </subcellularLocation>
</comment>
<gene>
    <name evidence="10" type="ORF">PAXINDRAFT_78617</name>
</gene>
<accession>A0A0C9U5G6</accession>
<keyword evidence="7" id="KW-0131">Cell cycle</keyword>
<evidence type="ECO:0000256" key="2">
    <source>
        <dbReference type="ARBA" id="ARBA00006533"/>
    </source>
</evidence>
<name>A0A0C9U5G6_PAXIN</name>
<feature type="domain" description="Nuclear condensin complex subunit 3 C-terminal" evidence="9">
    <location>
        <begin position="585"/>
        <end position="861"/>
    </location>
</feature>
<evidence type="ECO:0000313" key="11">
    <source>
        <dbReference type="Proteomes" id="UP000053647"/>
    </source>
</evidence>
<feature type="compositionally biased region" description="Acidic residues" evidence="8">
    <location>
        <begin position="1102"/>
        <end position="1113"/>
    </location>
</feature>
<dbReference type="InterPro" id="IPR011989">
    <property type="entry name" value="ARM-like"/>
</dbReference>
<proteinExistence type="inferred from homology"/>
<evidence type="ECO:0000256" key="4">
    <source>
        <dbReference type="ARBA" id="ARBA00022618"/>
    </source>
</evidence>
<dbReference type="InterPro" id="IPR025977">
    <property type="entry name" value="Cnd3_C"/>
</dbReference>
<reference evidence="10 11" key="1">
    <citation type="submission" date="2014-06" db="EMBL/GenBank/DDBJ databases">
        <authorList>
            <consortium name="DOE Joint Genome Institute"/>
            <person name="Kuo A."/>
            <person name="Kohler A."/>
            <person name="Nagy L.G."/>
            <person name="Floudas D."/>
            <person name="Copeland A."/>
            <person name="Barry K.W."/>
            <person name="Cichocki N."/>
            <person name="Veneault-Fourrey C."/>
            <person name="LaButti K."/>
            <person name="Lindquist E.A."/>
            <person name="Lipzen A."/>
            <person name="Lundell T."/>
            <person name="Morin E."/>
            <person name="Murat C."/>
            <person name="Sun H."/>
            <person name="Tunlid A."/>
            <person name="Henrissat B."/>
            <person name="Grigoriev I.V."/>
            <person name="Hibbett D.S."/>
            <person name="Martin F."/>
            <person name="Nordberg H.P."/>
            <person name="Cantor M.N."/>
            <person name="Hua S.X."/>
        </authorList>
    </citation>
    <scope>NUCLEOTIDE SEQUENCE [LARGE SCALE GENOMIC DNA]</scope>
    <source>
        <strain evidence="10 11">ATCC 200175</strain>
    </source>
</reference>
<dbReference type="GO" id="GO:0007076">
    <property type="term" value="P:mitotic chromosome condensation"/>
    <property type="evidence" value="ECO:0007669"/>
    <property type="project" value="InterPro"/>
</dbReference>
<evidence type="ECO:0000256" key="1">
    <source>
        <dbReference type="ARBA" id="ARBA00004286"/>
    </source>
</evidence>
<dbReference type="AlphaFoldDB" id="A0A0C9U5G6"/>
<dbReference type="Pfam" id="PF12719">
    <property type="entry name" value="Cnd3"/>
    <property type="match status" value="1"/>
</dbReference>
<dbReference type="GO" id="GO:0000793">
    <property type="term" value="C:condensed chromosome"/>
    <property type="evidence" value="ECO:0007669"/>
    <property type="project" value="TreeGrafter"/>
</dbReference>
<dbReference type="GO" id="GO:0051301">
    <property type="term" value="P:cell division"/>
    <property type="evidence" value="ECO:0007669"/>
    <property type="project" value="UniProtKB-KW"/>
</dbReference>
<dbReference type="GO" id="GO:0000796">
    <property type="term" value="C:condensin complex"/>
    <property type="evidence" value="ECO:0007669"/>
    <property type="project" value="InterPro"/>
</dbReference>
<dbReference type="OrthoDB" id="27187at2759"/>
<evidence type="ECO:0000259" key="9">
    <source>
        <dbReference type="Pfam" id="PF12719"/>
    </source>
</evidence>
<dbReference type="EMBL" id="KN819341">
    <property type="protein sequence ID" value="KIJ14642.1"/>
    <property type="molecule type" value="Genomic_DNA"/>
</dbReference>
<dbReference type="Proteomes" id="UP000053647">
    <property type="component" value="Unassembled WGS sequence"/>
</dbReference>
<comment type="similarity">
    <text evidence="2">Belongs to the CND3 (condensin subunit 3) family.</text>
</comment>
<keyword evidence="4" id="KW-0132">Cell division</keyword>
<organism evidence="10 11">
    <name type="scientific">Paxillus involutus ATCC 200175</name>
    <dbReference type="NCBI Taxonomy" id="664439"/>
    <lineage>
        <taxon>Eukaryota</taxon>
        <taxon>Fungi</taxon>
        <taxon>Dikarya</taxon>
        <taxon>Basidiomycota</taxon>
        <taxon>Agaricomycotina</taxon>
        <taxon>Agaricomycetes</taxon>
        <taxon>Agaricomycetidae</taxon>
        <taxon>Boletales</taxon>
        <taxon>Paxilineae</taxon>
        <taxon>Paxillaceae</taxon>
        <taxon>Paxillus</taxon>
    </lineage>
</organism>
<dbReference type="InterPro" id="IPR027165">
    <property type="entry name" value="CND3"/>
</dbReference>
<dbReference type="InterPro" id="IPR016024">
    <property type="entry name" value="ARM-type_fold"/>
</dbReference>
<evidence type="ECO:0000313" key="10">
    <source>
        <dbReference type="EMBL" id="KIJ14642.1"/>
    </source>
</evidence>
<evidence type="ECO:0000256" key="8">
    <source>
        <dbReference type="SAM" id="MobiDB-lite"/>
    </source>
</evidence>
<protein>
    <recommendedName>
        <fullName evidence="9">Nuclear condensin complex subunit 3 C-terminal domain-containing protein</fullName>
    </recommendedName>
</protein>